<dbReference type="InterPro" id="IPR035386">
    <property type="entry name" value="Arm-DNA-bind_5"/>
</dbReference>
<evidence type="ECO:0000313" key="7">
    <source>
        <dbReference type="Proteomes" id="UP000480178"/>
    </source>
</evidence>
<sequence>MSISAKLYCKKSRVKPDGTAPVYIVLRINGKPKLILTGKYINPDYFDNNSGKASRAEANSMKLNAYLGAKLASIEKIILDYQHEGRAITHELIIQAYNNEGKLLFIDFSKQELEASRKTISTKYYNDTRYRLDKLARYRPDLTFQHITFDFLQKYQYHLVAKGDKPNTIKSDFFMIRKFLNLGRKKGLTKIYPFEDFEIPSEESVKEYLTLQEVEGLHNLFDSESLSEKLQNTLFYFLIACYTGLRFSDVGRLNALYLKLSGKRYFISILMKKTKKPVEIPLSNRVVKLLSKRLGVKYEQLTELDLLKNDSLFSRKLKQSNSRVNTDVREIIAMQKNARSREITSMPGCSFSHFSTVSNLSSGSKSIGLRVSKSTNIVAYVCPLRMAHSSMPTILGVIMEGKATFRDRFKSVSALTKLMLNNCSSRAVFSPPICKAKVCKYSSIRVVLRA</sequence>
<dbReference type="SUPFAM" id="SSF56349">
    <property type="entry name" value="DNA breaking-rejoining enzymes"/>
    <property type="match status" value="1"/>
</dbReference>
<dbReference type="Gene3D" id="1.10.443.10">
    <property type="entry name" value="Intergrase catalytic core"/>
    <property type="match status" value="1"/>
</dbReference>
<keyword evidence="1" id="KW-0238">DNA-binding</keyword>
<dbReference type="Pfam" id="PF13102">
    <property type="entry name" value="Phage_int_SAM_5"/>
    <property type="match status" value="1"/>
</dbReference>
<feature type="domain" description="Arm DNA-binding" evidence="5">
    <location>
        <begin position="8"/>
        <end position="93"/>
    </location>
</feature>
<protein>
    <submittedName>
        <fullName evidence="6">Tyrosine-type recombinase/integrase</fullName>
    </submittedName>
</protein>
<dbReference type="Gene3D" id="1.10.150.130">
    <property type="match status" value="1"/>
</dbReference>
<reference evidence="6 7" key="1">
    <citation type="submission" date="2020-01" db="EMBL/GenBank/DDBJ databases">
        <authorList>
            <person name="Kim M.K."/>
        </authorList>
    </citation>
    <scope>NUCLEOTIDE SEQUENCE [LARGE SCALE GENOMIC DNA]</scope>
    <source>
        <strain evidence="6 7">172606-1</strain>
    </source>
</reference>
<dbReference type="Pfam" id="PF00589">
    <property type="entry name" value="Phage_integrase"/>
    <property type="match status" value="1"/>
</dbReference>
<dbReference type="InterPro" id="IPR002104">
    <property type="entry name" value="Integrase_catalytic"/>
</dbReference>
<dbReference type="InterPro" id="IPR011010">
    <property type="entry name" value="DNA_brk_join_enz"/>
</dbReference>
<evidence type="ECO:0000259" key="4">
    <source>
        <dbReference type="Pfam" id="PF13102"/>
    </source>
</evidence>
<dbReference type="InterPro" id="IPR010998">
    <property type="entry name" value="Integrase_recombinase_N"/>
</dbReference>
<evidence type="ECO:0000259" key="3">
    <source>
        <dbReference type="Pfam" id="PF00589"/>
    </source>
</evidence>
<evidence type="ECO:0000256" key="2">
    <source>
        <dbReference type="ARBA" id="ARBA00023172"/>
    </source>
</evidence>
<evidence type="ECO:0000256" key="1">
    <source>
        <dbReference type="ARBA" id="ARBA00023125"/>
    </source>
</evidence>
<dbReference type="EMBL" id="CP048222">
    <property type="protein sequence ID" value="QHT66152.1"/>
    <property type="molecule type" value="Genomic_DNA"/>
</dbReference>
<feature type="domain" description="Phage integrase SAM-like" evidence="4">
    <location>
        <begin position="105"/>
        <end position="199"/>
    </location>
</feature>
<dbReference type="KEGG" id="rhoz:GXP67_05455"/>
<organism evidence="6 7">
    <name type="scientific">Rhodocytophaga rosea</name>
    <dbReference type="NCBI Taxonomy" id="2704465"/>
    <lineage>
        <taxon>Bacteria</taxon>
        <taxon>Pseudomonadati</taxon>
        <taxon>Bacteroidota</taxon>
        <taxon>Cytophagia</taxon>
        <taxon>Cytophagales</taxon>
        <taxon>Rhodocytophagaceae</taxon>
        <taxon>Rhodocytophaga</taxon>
    </lineage>
</organism>
<dbReference type="AlphaFoldDB" id="A0A6C0GEI4"/>
<dbReference type="Proteomes" id="UP000480178">
    <property type="component" value="Chromosome"/>
</dbReference>
<evidence type="ECO:0000313" key="6">
    <source>
        <dbReference type="EMBL" id="QHT66152.1"/>
    </source>
</evidence>
<keyword evidence="2" id="KW-0233">DNA recombination</keyword>
<keyword evidence="7" id="KW-1185">Reference proteome</keyword>
<proteinExistence type="predicted"/>
<dbReference type="InterPro" id="IPR025269">
    <property type="entry name" value="SAM-like_dom"/>
</dbReference>
<dbReference type="GO" id="GO:0003677">
    <property type="term" value="F:DNA binding"/>
    <property type="evidence" value="ECO:0007669"/>
    <property type="project" value="UniProtKB-KW"/>
</dbReference>
<name>A0A6C0GEI4_9BACT</name>
<dbReference type="GO" id="GO:0006310">
    <property type="term" value="P:DNA recombination"/>
    <property type="evidence" value="ECO:0007669"/>
    <property type="project" value="UniProtKB-KW"/>
</dbReference>
<dbReference type="Pfam" id="PF17293">
    <property type="entry name" value="Arm-DNA-bind_5"/>
    <property type="match status" value="1"/>
</dbReference>
<accession>A0A6C0GEI4</accession>
<evidence type="ECO:0000259" key="5">
    <source>
        <dbReference type="Pfam" id="PF17293"/>
    </source>
</evidence>
<gene>
    <name evidence="6" type="ORF">GXP67_05455</name>
</gene>
<dbReference type="InterPro" id="IPR013762">
    <property type="entry name" value="Integrase-like_cat_sf"/>
</dbReference>
<dbReference type="GO" id="GO:0015074">
    <property type="term" value="P:DNA integration"/>
    <property type="evidence" value="ECO:0007669"/>
    <property type="project" value="InterPro"/>
</dbReference>
<feature type="domain" description="Tyr recombinase" evidence="3">
    <location>
        <begin position="208"/>
        <end position="326"/>
    </location>
</feature>